<dbReference type="Proteomes" id="UP000005258">
    <property type="component" value="Chromosome"/>
</dbReference>
<dbReference type="AlphaFoldDB" id="I3TJP1"/>
<sequence>MAEIPAGLPGWAMAPLLIDIVRPQGRDHNLFHIGEEVSTAHSAIQRHGAVISDSPRPPTKVVAFH</sequence>
<keyword evidence="2" id="KW-1185">Reference proteome</keyword>
<accession>I3TJP1</accession>
<organism evidence="1 2">
    <name type="scientific">Tistrella mobilis (strain KA081020-065)</name>
    <dbReference type="NCBI Taxonomy" id="1110502"/>
    <lineage>
        <taxon>Bacteria</taxon>
        <taxon>Pseudomonadati</taxon>
        <taxon>Pseudomonadota</taxon>
        <taxon>Alphaproteobacteria</taxon>
        <taxon>Geminicoccales</taxon>
        <taxon>Geminicoccaceae</taxon>
        <taxon>Tistrella</taxon>
    </lineage>
</organism>
<gene>
    <name evidence="1" type="ordered locus">TMO_1140</name>
</gene>
<evidence type="ECO:0000313" key="1">
    <source>
        <dbReference type="EMBL" id="AFK52979.1"/>
    </source>
</evidence>
<reference evidence="1 2" key="1">
    <citation type="journal article" date="2012" name="J. Am. Chem. Soc.">
        <title>Bacterial biosynthesis and maturation of the didemnin anti-cancer agents.</title>
        <authorList>
            <person name="Xu Y."/>
            <person name="Kersten R.D."/>
            <person name="Nam S.J."/>
            <person name="Lu L."/>
            <person name="Al-Suwailem A.M."/>
            <person name="Zheng H."/>
            <person name="Fenical W."/>
            <person name="Dorrestein P.C."/>
            <person name="Moore B.S."/>
            <person name="Qian P.Y."/>
        </authorList>
    </citation>
    <scope>NUCLEOTIDE SEQUENCE [LARGE SCALE GENOMIC DNA]</scope>
    <source>
        <strain evidence="1 2">KA081020-065</strain>
    </source>
</reference>
<protein>
    <submittedName>
        <fullName evidence="1">Uncharacterized protein</fullName>
    </submittedName>
</protein>
<name>I3TJP1_TISMK</name>
<dbReference type="KEGG" id="tmo:TMO_1140"/>
<dbReference type="HOGENOM" id="CLU_2848486_0_0_5"/>
<evidence type="ECO:0000313" key="2">
    <source>
        <dbReference type="Proteomes" id="UP000005258"/>
    </source>
</evidence>
<dbReference type="EMBL" id="CP003236">
    <property type="protein sequence ID" value="AFK52979.1"/>
    <property type="molecule type" value="Genomic_DNA"/>
</dbReference>
<proteinExistence type="predicted"/>